<evidence type="ECO:0000313" key="2">
    <source>
        <dbReference type="EMBL" id="AKZ60740.1"/>
    </source>
</evidence>
<name>A0A0K2B5Q0_STRA7</name>
<dbReference type="PANTHER" id="PTHR34293:SF1">
    <property type="entry name" value="HTH-TYPE TRANSCRIPTIONAL REGULATOR TRMBL2"/>
    <property type="match status" value="1"/>
</dbReference>
<evidence type="ECO:0000256" key="1">
    <source>
        <dbReference type="SAM" id="MobiDB-lite"/>
    </source>
</evidence>
<accession>A0A0K2B5Q0</accession>
<gene>
    <name evidence="2" type="ORF">SAM23877_p031</name>
</gene>
<dbReference type="InterPro" id="IPR051797">
    <property type="entry name" value="TrmB-like"/>
</dbReference>
<reference evidence="3" key="1">
    <citation type="journal article" date="2015" name="J. Biotechnol.">
        <title>Complete genome sequence of Streptomyces ambofaciens ATCC 23877, the spiramycin producer.</title>
        <authorList>
            <person name="Thibessard A."/>
            <person name="Haas D."/>
            <person name="Gerbaud C."/>
            <person name="Aigle B."/>
            <person name="Lautru S."/>
            <person name="Pernodet J.L."/>
            <person name="Leblond P."/>
        </authorList>
    </citation>
    <scope>NUCLEOTIDE SEQUENCE [LARGE SCALE GENOMIC DNA]</scope>
    <source>
        <strain evidence="3">ATCC 23877 / 3486 / DSM 40053 / JCM 4204 / NBRC 12836 / NRRL B-2516</strain>
        <plasmid evidence="3">pSAM1</plasmid>
    </source>
</reference>
<sequence length="376" mass="40866">MWCDGGFKALAIADAHGNGRELSPNALRLYGACAIRNAEQVKLLTTQHPEARAELVEWGLITPDAAGVVPAVRDPKGALQRRFDDVLEAAEKQVALLRALPELSAQLTQAYDAVQLRIPGGASVYLDDQAVVNARLQDVVGGARREILAAQPGGPRDQALLDVAAPRDAAALDRGVVLRTVYRDTVRDHGPTAAFAQTMSTRGPGRSAQYRTMPGKFERMIIVDRETAVVPDYLVEGSPPHAAWLITDPAAVVMLARAFEETWRRARPWMGQLRKRRGDMRESIGVAGSGLDGVRTTRRQREIMRNLCEGAQQATVARRLGVSERKLAEEVADLKALWGVSTMNSLIFQYAQSPDCRVDDSAPADGPAGAEYEKTA</sequence>
<organism evidence="2 3">
    <name type="scientific">Streptomyces ambofaciens (strain ATCC 23877 / 3486 / DSM 40053 / JCM 4204 / NBRC 12836 / NRRL B-2516)</name>
    <dbReference type="NCBI Taxonomy" id="278992"/>
    <lineage>
        <taxon>Bacteria</taxon>
        <taxon>Bacillati</taxon>
        <taxon>Actinomycetota</taxon>
        <taxon>Actinomycetes</taxon>
        <taxon>Kitasatosporales</taxon>
        <taxon>Streptomycetaceae</taxon>
        <taxon>Streptomyces</taxon>
    </lineage>
</organism>
<dbReference type="Gene3D" id="1.10.10.10">
    <property type="entry name" value="Winged helix-like DNA-binding domain superfamily/Winged helix DNA-binding domain"/>
    <property type="match status" value="1"/>
</dbReference>
<dbReference type="InterPro" id="IPR036388">
    <property type="entry name" value="WH-like_DNA-bd_sf"/>
</dbReference>
<dbReference type="AlphaFoldDB" id="A0A0K2B5Q0"/>
<dbReference type="PANTHER" id="PTHR34293">
    <property type="entry name" value="HTH-TYPE TRANSCRIPTIONAL REGULATOR TRMBL2"/>
    <property type="match status" value="1"/>
</dbReference>
<dbReference type="Proteomes" id="UP000061018">
    <property type="component" value="Plasmid pSAM1"/>
</dbReference>
<geneLocation type="plasmid" evidence="2 3">
    <name>pSAM1</name>
</geneLocation>
<feature type="compositionally biased region" description="Low complexity" evidence="1">
    <location>
        <begin position="361"/>
        <end position="370"/>
    </location>
</feature>
<proteinExistence type="predicted"/>
<protein>
    <submittedName>
        <fullName evidence="2">Putative LuxR family transcriptional regulator</fullName>
    </submittedName>
</protein>
<dbReference type="EMBL" id="CP012383">
    <property type="protein sequence ID" value="AKZ60740.1"/>
    <property type="molecule type" value="Genomic_DNA"/>
</dbReference>
<keyword evidence="2" id="KW-0614">Plasmid</keyword>
<feature type="region of interest" description="Disordered" evidence="1">
    <location>
        <begin position="356"/>
        <end position="376"/>
    </location>
</feature>
<dbReference type="KEGG" id="samb:SAM23877_p031"/>
<evidence type="ECO:0000313" key="3">
    <source>
        <dbReference type="Proteomes" id="UP000061018"/>
    </source>
</evidence>